<dbReference type="PROSITE" id="PS51819">
    <property type="entry name" value="VOC"/>
    <property type="match status" value="1"/>
</dbReference>
<name>A0A1E8Q1K3_9MYCO</name>
<evidence type="ECO:0000259" key="1">
    <source>
        <dbReference type="PROSITE" id="PS51819"/>
    </source>
</evidence>
<evidence type="ECO:0000313" key="3">
    <source>
        <dbReference type="Proteomes" id="UP000178953"/>
    </source>
</evidence>
<accession>A0A1E8Q1K3</accession>
<dbReference type="PANTHER" id="PTHR35908">
    <property type="entry name" value="HYPOTHETICAL FUSION PROTEIN"/>
    <property type="match status" value="1"/>
</dbReference>
<dbReference type="OrthoDB" id="1645442at2"/>
<dbReference type="EMBL" id="MCHX01000041">
    <property type="protein sequence ID" value="OFJ52412.1"/>
    <property type="molecule type" value="Genomic_DNA"/>
</dbReference>
<dbReference type="InterPro" id="IPR037523">
    <property type="entry name" value="VOC_core"/>
</dbReference>
<dbReference type="SUPFAM" id="SSF54593">
    <property type="entry name" value="Glyoxalase/Bleomycin resistance protein/Dihydroxybiphenyl dioxygenase"/>
    <property type="match status" value="1"/>
</dbReference>
<reference evidence="2 3" key="1">
    <citation type="submission" date="2016-09" db="EMBL/GenBank/DDBJ databases">
        <title>genome sequence of Mycobacterium sp. 739 SCH.</title>
        <authorList>
            <person name="Greninger A.L."/>
            <person name="Qin X."/>
            <person name="Jerome K."/>
            <person name="Vora S."/>
            <person name="Quinn K."/>
        </authorList>
    </citation>
    <scope>NUCLEOTIDE SEQUENCE [LARGE SCALE GENOMIC DNA]</scope>
    <source>
        <strain evidence="2 3">SCH</strain>
    </source>
</reference>
<feature type="domain" description="VOC" evidence="1">
    <location>
        <begin position="11"/>
        <end position="127"/>
    </location>
</feature>
<organism evidence="2 3">
    <name type="scientific">Mycolicibacterium grossiae</name>
    <dbReference type="NCBI Taxonomy" id="1552759"/>
    <lineage>
        <taxon>Bacteria</taxon>
        <taxon>Bacillati</taxon>
        <taxon>Actinomycetota</taxon>
        <taxon>Actinomycetes</taxon>
        <taxon>Mycobacteriales</taxon>
        <taxon>Mycobacteriaceae</taxon>
        <taxon>Mycolicibacterium</taxon>
    </lineage>
</organism>
<dbReference type="InterPro" id="IPR029068">
    <property type="entry name" value="Glyas_Bleomycin-R_OHBP_Dase"/>
</dbReference>
<gene>
    <name evidence="2" type="ORF">BEL07_17875</name>
</gene>
<dbReference type="Proteomes" id="UP000178953">
    <property type="component" value="Unassembled WGS sequence"/>
</dbReference>
<dbReference type="Pfam" id="PF18029">
    <property type="entry name" value="Glyoxalase_6"/>
    <property type="match status" value="1"/>
</dbReference>
<protein>
    <submittedName>
        <fullName evidence="2">Glyoxalase</fullName>
    </submittedName>
</protein>
<dbReference type="InterPro" id="IPR041581">
    <property type="entry name" value="Glyoxalase_6"/>
</dbReference>
<proteinExistence type="predicted"/>
<dbReference type="Gene3D" id="3.10.180.10">
    <property type="entry name" value="2,3-Dihydroxybiphenyl 1,2-Dioxygenase, domain 1"/>
    <property type="match status" value="1"/>
</dbReference>
<comment type="caution">
    <text evidence="2">The sequence shown here is derived from an EMBL/GenBank/DDBJ whole genome shotgun (WGS) entry which is preliminary data.</text>
</comment>
<dbReference type="CDD" id="cd06587">
    <property type="entry name" value="VOC"/>
    <property type="match status" value="1"/>
</dbReference>
<evidence type="ECO:0000313" key="2">
    <source>
        <dbReference type="EMBL" id="OFJ52412.1"/>
    </source>
</evidence>
<keyword evidence="3" id="KW-1185">Reference proteome</keyword>
<sequence>MTLPTPEPVGRLGATSIDCPDPAALADFYAALLGMRRLVSAPDGSVVAITDGAQRLAFMRVPDYVAPTWPEPGQSQQMHLDVSVTDLDAAVPRAVALGAREATHQQDPSRWRVLIDPAGHPFCLTTVGA</sequence>
<dbReference type="RefSeq" id="WP_070354478.1">
    <property type="nucleotide sequence ID" value="NZ_CP043474.1"/>
</dbReference>
<dbReference type="AlphaFoldDB" id="A0A1E8Q1K3"/>
<dbReference type="PANTHER" id="PTHR35908:SF1">
    <property type="entry name" value="CONSERVED PROTEIN"/>
    <property type="match status" value="1"/>
</dbReference>